<dbReference type="KEGG" id="sfol:H3H32_03650"/>
<reference evidence="2 3" key="1">
    <citation type="submission" date="2020-07" db="EMBL/GenBank/DDBJ databases">
        <title>Spirosoma foliorum sp. nov., isolated from the leaves on the Nejang mountain Korea, Republic of.</title>
        <authorList>
            <person name="Ho H."/>
            <person name="Lee Y.-J."/>
            <person name="Nurcahyanto D.-A."/>
            <person name="Kim S.-G."/>
        </authorList>
    </citation>
    <scope>NUCLEOTIDE SEQUENCE [LARGE SCALE GENOMIC DNA]</scope>
    <source>
        <strain evidence="2 3">PL0136</strain>
    </source>
</reference>
<organism evidence="2 3">
    <name type="scientific">Spirosoma foliorum</name>
    <dbReference type="NCBI Taxonomy" id="2710596"/>
    <lineage>
        <taxon>Bacteria</taxon>
        <taxon>Pseudomonadati</taxon>
        <taxon>Bacteroidota</taxon>
        <taxon>Cytophagia</taxon>
        <taxon>Cytophagales</taxon>
        <taxon>Cytophagaceae</taxon>
        <taxon>Spirosoma</taxon>
    </lineage>
</organism>
<dbReference type="AlphaFoldDB" id="A0A7G5GYX1"/>
<feature type="compositionally biased region" description="Polar residues" evidence="1">
    <location>
        <begin position="259"/>
        <end position="269"/>
    </location>
</feature>
<evidence type="ECO:0000256" key="1">
    <source>
        <dbReference type="SAM" id="MobiDB-lite"/>
    </source>
</evidence>
<dbReference type="EMBL" id="CP059732">
    <property type="protein sequence ID" value="QMW04063.1"/>
    <property type="molecule type" value="Genomic_DNA"/>
</dbReference>
<dbReference type="RefSeq" id="WP_182461319.1">
    <property type="nucleotide sequence ID" value="NZ_CP059732.1"/>
</dbReference>
<proteinExistence type="predicted"/>
<accession>A0A7G5GYX1</accession>
<sequence>MLTAEIIKSQLGGIQASINFKTLEPFANFAERWFTELVGVPLMEYLQEITTPEAGSDEADLLYLAHSCMSWKCYELAFPHMKFKAGELGLQKVNGQNAVAISKWEYVDSKEANLAMLDLALENFWSAMESIKPAAWTSSTAYAKRQQVFIRSAGELSEQVPTLGRKNRLFEQLLTYIRRAEQNYIRPILTDADYVALKVKWRDPAATWSAEEQMLLDFIRPAVAHMALFEAYPYLPLTLDITGITESRSKDGTLEQVAPSDNNKGTQKRQLYQDGQQFLADLTEYLQATATASLFPAFYQAQLAKVGTQQTDDFTNESLIIL</sequence>
<gene>
    <name evidence="2" type="ORF">H3H32_03650</name>
</gene>
<evidence type="ECO:0000313" key="2">
    <source>
        <dbReference type="EMBL" id="QMW04063.1"/>
    </source>
</evidence>
<evidence type="ECO:0000313" key="3">
    <source>
        <dbReference type="Proteomes" id="UP000515369"/>
    </source>
</evidence>
<name>A0A7G5GYX1_9BACT</name>
<dbReference type="Proteomes" id="UP000515369">
    <property type="component" value="Chromosome"/>
</dbReference>
<keyword evidence="3" id="KW-1185">Reference proteome</keyword>
<feature type="region of interest" description="Disordered" evidence="1">
    <location>
        <begin position="250"/>
        <end position="269"/>
    </location>
</feature>
<protein>
    <submittedName>
        <fullName evidence="2">Uncharacterized protein</fullName>
    </submittedName>
</protein>
<dbReference type="InterPro" id="IPR046558">
    <property type="entry name" value="DUF6712"/>
</dbReference>
<dbReference type="Pfam" id="PF20459">
    <property type="entry name" value="DUF6712"/>
    <property type="match status" value="2"/>
</dbReference>